<evidence type="ECO:0000313" key="2">
    <source>
        <dbReference type="Proteomes" id="UP000631114"/>
    </source>
</evidence>
<dbReference type="EMBL" id="JADFTS010000004">
    <property type="protein sequence ID" value="KAF9610433.1"/>
    <property type="molecule type" value="Genomic_DNA"/>
</dbReference>
<gene>
    <name evidence="1" type="ORF">IFM89_022344</name>
</gene>
<sequence length="193" mass="22322">MLALHDKLSEVQKEEISQKEYIRGICDRNFNIEDTTLWKTSYTEVLTSWRGGDESVICDGVLYFLIYSTGGGTNWPKTRHRLIRFNLNNWYCPDSLMHLYSGAFLSYVGRLMNLKDKPVMVGGIGKHERSDIIKGIAMEQIDVIYILSYGSPALLMFDMNHRRGKWSRSAPLARSFPFTPNRFCFEPRLEVLP</sequence>
<comment type="caution">
    <text evidence="1">The sequence shown here is derived from an EMBL/GenBank/DDBJ whole genome shotgun (WGS) entry which is preliminary data.</text>
</comment>
<dbReference type="OrthoDB" id="3219396at2759"/>
<evidence type="ECO:0000313" key="1">
    <source>
        <dbReference type="EMBL" id="KAF9610433.1"/>
    </source>
</evidence>
<accession>A0A835LW37</accession>
<keyword evidence="2" id="KW-1185">Reference proteome</keyword>
<name>A0A835LW37_9MAGN</name>
<protein>
    <submittedName>
        <fullName evidence="1">Uncharacterized protein</fullName>
    </submittedName>
</protein>
<reference evidence="1 2" key="1">
    <citation type="submission" date="2020-10" db="EMBL/GenBank/DDBJ databases">
        <title>The Coptis chinensis genome and diversification of protoberbering-type alkaloids.</title>
        <authorList>
            <person name="Wang B."/>
            <person name="Shu S."/>
            <person name="Song C."/>
            <person name="Liu Y."/>
        </authorList>
    </citation>
    <scope>NUCLEOTIDE SEQUENCE [LARGE SCALE GENOMIC DNA]</scope>
    <source>
        <strain evidence="1">HL-2020</strain>
        <tissue evidence="1">Leaf</tissue>
    </source>
</reference>
<dbReference type="Proteomes" id="UP000631114">
    <property type="component" value="Unassembled WGS sequence"/>
</dbReference>
<proteinExistence type="predicted"/>
<dbReference type="AlphaFoldDB" id="A0A835LW37"/>
<organism evidence="1 2">
    <name type="scientific">Coptis chinensis</name>
    <dbReference type="NCBI Taxonomy" id="261450"/>
    <lineage>
        <taxon>Eukaryota</taxon>
        <taxon>Viridiplantae</taxon>
        <taxon>Streptophyta</taxon>
        <taxon>Embryophyta</taxon>
        <taxon>Tracheophyta</taxon>
        <taxon>Spermatophyta</taxon>
        <taxon>Magnoliopsida</taxon>
        <taxon>Ranunculales</taxon>
        <taxon>Ranunculaceae</taxon>
        <taxon>Coptidoideae</taxon>
        <taxon>Coptis</taxon>
    </lineage>
</organism>